<evidence type="ECO:0008006" key="4">
    <source>
        <dbReference type="Google" id="ProtNLM"/>
    </source>
</evidence>
<feature type="compositionally biased region" description="Low complexity" evidence="1">
    <location>
        <begin position="52"/>
        <end position="79"/>
    </location>
</feature>
<evidence type="ECO:0000313" key="3">
    <source>
        <dbReference type="Proteomes" id="UP000031512"/>
    </source>
</evidence>
<dbReference type="Proteomes" id="UP000031512">
    <property type="component" value="Chromosome 1"/>
</dbReference>
<reference evidence="2 3" key="1">
    <citation type="journal article" date="2012" name="BMC Genomics">
        <title>Comparative genomic analysis and phylogenetic position of Theileria equi.</title>
        <authorList>
            <person name="Kappmeyer L.S."/>
            <person name="Thiagarajan M."/>
            <person name="Herndon D.R."/>
            <person name="Ramsay J.D."/>
            <person name="Caler E."/>
            <person name="Djikeng A."/>
            <person name="Gillespie J.J."/>
            <person name="Lau A.O."/>
            <person name="Roalson E.H."/>
            <person name="Silva J.C."/>
            <person name="Silva M.G."/>
            <person name="Suarez C.E."/>
            <person name="Ueti M.W."/>
            <person name="Nene V.M."/>
            <person name="Mealey R.H."/>
            <person name="Knowles D.P."/>
            <person name="Brayton K.A."/>
        </authorList>
    </citation>
    <scope>NUCLEOTIDE SEQUENCE [LARGE SCALE GENOMIC DNA]</scope>
    <source>
        <strain evidence="2 3">WA</strain>
    </source>
</reference>
<feature type="compositionally biased region" description="Basic and acidic residues" evidence="1">
    <location>
        <begin position="32"/>
        <end position="50"/>
    </location>
</feature>
<dbReference type="GO" id="GO:0005829">
    <property type="term" value="C:cytosol"/>
    <property type="evidence" value="ECO:0007669"/>
    <property type="project" value="TreeGrafter"/>
</dbReference>
<organism evidence="2 3">
    <name type="scientific">Theileria equi strain WA</name>
    <dbReference type="NCBI Taxonomy" id="1537102"/>
    <lineage>
        <taxon>Eukaryota</taxon>
        <taxon>Sar</taxon>
        <taxon>Alveolata</taxon>
        <taxon>Apicomplexa</taxon>
        <taxon>Aconoidasida</taxon>
        <taxon>Piroplasmida</taxon>
        <taxon>Theileriidae</taxon>
        <taxon>Theileria</taxon>
    </lineage>
</organism>
<dbReference type="InterPro" id="IPR015496">
    <property type="entry name" value="Ubiquilin"/>
</dbReference>
<dbReference type="Pfam" id="PF23195">
    <property type="entry name" value="UBQLN1"/>
    <property type="match status" value="1"/>
</dbReference>
<name>L0AWK9_THEEQ</name>
<dbReference type="PANTHER" id="PTHR10677:SF3">
    <property type="entry name" value="FI07626P-RELATED"/>
    <property type="match status" value="1"/>
</dbReference>
<dbReference type="AlphaFoldDB" id="L0AWK9"/>
<gene>
    <name evidence="2" type="ORF">BEWA_021420</name>
</gene>
<feature type="region of interest" description="Disordered" evidence="1">
    <location>
        <begin position="1"/>
        <end position="89"/>
    </location>
</feature>
<dbReference type="OrthoDB" id="267397at2759"/>
<protein>
    <recommendedName>
        <fullName evidence="4">UBA domain-containing protein</fullName>
    </recommendedName>
</protein>
<accession>L0AWK9</accession>
<dbReference type="GeneID" id="15806224"/>
<dbReference type="GO" id="GO:0006511">
    <property type="term" value="P:ubiquitin-dependent protein catabolic process"/>
    <property type="evidence" value="ECO:0007669"/>
    <property type="project" value="TreeGrafter"/>
</dbReference>
<feature type="compositionally biased region" description="Basic and acidic residues" evidence="1">
    <location>
        <begin position="80"/>
        <end position="89"/>
    </location>
</feature>
<dbReference type="STRING" id="1537102.L0AWK9"/>
<dbReference type="GO" id="GO:0031593">
    <property type="term" value="F:polyubiquitin modification-dependent protein binding"/>
    <property type="evidence" value="ECO:0007669"/>
    <property type="project" value="TreeGrafter"/>
</dbReference>
<sequence>MTEKGTENNNELLKDNDIPPDATKASNSGNKAAKDAEKYRGERTSLHDTLKSTSNRPITSRSTSSSSSGAQTSSAQNSQSRKELAQQKEATRLLREITSDPEIMDQALSAAVNPNVARELARQADTAWRNIEALPGGFRALCRMHHNIQKPLWQAVIGQDAPNKPKTGNNSNNGIPINEPLDAQPLPNPWRSDFNAPASNSSRFGSLGFNPFGPTSSLFSTGSGQTAGTLGSTSIASPFSFNTNSFQSASQIAESSASKYSKEIAEMAEMGLTDRDKCLTALEAAEGDLFQAIGIIQSLDELDNEENNEK</sequence>
<evidence type="ECO:0000313" key="2">
    <source>
        <dbReference type="EMBL" id="AFZ79294.1"/>
    </source>
</evidence>
<keyword evidence="3" id="KW-1185">Reference proteome</keyword>
<evidence type="ECO:0000256" key="1">
    <source>
        <dbReference type="SAM" id="MobiDB-lite"/>
    </source>
</evidence>
<dbReference type="SUPFAM" id="SSF46934">
    <property type="entry name" value="UBA-like"/>
    <property type="match status" value="1"/>
</dbReference>
<proteinExistence type="predicted"/>
<dbReference type="PANTHER" id="PTHR10677">
    <property type="entry name" value="UBIQUILIN"/>
    <property type="match status" value="1"/>
</dbReference>
<feature type="compositionally biased region" description="Basic and acidic residues" evidence="1">
    <location>
        <begin position="1"/>
        <end position="17"/>
    </location>
</feature>
<dbReference type="Gene3D" id="1.10.8.10">
    <property type="entry name" value="DNA helicase RuvA subunit, C-terminal domain"/>
    <property type="match status" value="1"/>
</dbReference>
<dbReference type="VEuPathDB" id="PiroplasmaDB:BEWA_021420"/>
<dbReference type="RefSeq" id="XP_004828960.1">
    <property type="nucleotide sequence ID" value="XM_004828903.1"/>
</dbReference>
<dbReference type="EMBL" id="CP001669">
    <property type="protein sequence ID" value="AFZ79294.1"/>
    <property type="molecule type" value="Genomic_DNA"/>
</dbReference>
<dbReference type="KEGG" id="beq:BEWA_021420"/>
<dbReference type="InterPro" id="IPR009060">
    <property type="entry name" value="UBA-like_sf"/>
</dbReference>
<dbReference type="eggNOG" id="KOG0010">
    <property type="taxonomic scope" value="Eukaryota"/>
</dbReference>